<dbReference type="PANTHER" id="PTHR37316">
    <property type="entry name" value="TEICHOIC ACID GLYCEROL-PHOSPHATE PRIMASE"/>
    <property type="match status" value="1"/>
</dbReference>
<comment type="subcellular location">
    <subcellularLocation>
        <location evidence="1">Cell membrane</location>
        <topology evidence="1">Peripheral membrane protein</topology>
    </subcellularLocation>
</comment>
<evidence type="ECO:0000313" key="7">
    <source>
        <dbReference type="EMBL" id="BDV30042.1"/>
    </source>
</evidence>
<comment type="similarity">
    <text evidence="2">Belongs to the CDP-glycerol glycerophosphotransferase family.</text>
</comment>
<sequence>MINTLIEGKLVTLIVGSVFRIVEILVRAVHLAVRALRILIQEGVTSRIDRWLSRFGKRMVATRTRVDPTSIVLIERHGEYTGDPKYIAEELLRRGAPYKITWVLRDHSVGPFPREFRFVRHATAGFFRAVAGATVVIQDGRSLQESGAVKGPAQRWLEIGHGTIGTTLGHARNDILLDTSQETADRLRKKVLARLGIADRGQKFLLYDPASGDDTRAAPLSGIDIVAVRAALSTTFGGTWDVVIRTHATSRTQSDLWLAGLPSFCHDASFYPDLQELLVVADAGMTDHSRWIPDYLLTRKPAFLFSPHAAGPAPAGVPLPTATSNQELLSSIAQFDQAAHTRAVEQFLQTSSSIDDGSAASRIVDRIEELMP</sequence>
<evidence type="ECO:0000256" key="4">
    <source>
        <dbReference type="ARBA" id="ARBA00022679"/>
    </source>
</evidence>
<accession>A0ABM8DWR3</accession>
<keyword evidence="8" id="KW-1185">Reference proteome</keyword>
<evidence type="ECO:0008006" key="9">
    <source>
        <dbReference type="Google" id="ProtNLM"/>
    </source>
</evidence>
<proteinExistence type="inferred from homology"/>
<evidence type="ECO:0000256" key="1">
    <source>
        <dbReference type="ARBA" id="ARBA00004202"/>
    </source>
</evidence>
<keyword evidence="4" id="KW-0808">Transferase</keyword>
<dbReference type="InterPro" id="IPR043148">
    <property type="entry name" value="TagF_C"/>
</dbReference>
<dbReference type="RefSeq" id="WP_263796111.1">
    <property type="nucleotide sequence ID" value="NZ_AP027141.1"/>
</dbReference>
<dbReference type="Proteomes" id="UP001317779">
    <property type="component" value="Chromosome"/>
</dbReference>
<dbReference type="PANTHER" id="PTHR37316:SF3">
    <property type="entry name" value="TEICHOIC ACID GLYCEROL-PHOSPHATE TRANSFERASE"/>
    <property type="match status" value="1"/>
</dbReference>
<keyword evidence="6" id="KW-0472">Membrane</keyword>
<dbReference type="Gene3D" id="3.40.50.11820">
    <property type="match status" value="2"/>
</dbReference>
<evidence type="ECO:0000256" key="2">
    <source>
        <dbReference type="ARBA" id="ARBA00010488"/>
    </source>
</evidence>
<dbReference type="EMBL" id="AP027141">
    <property type="protein sequence ID" value="BDV30042.1"/>
    <property type="molecule type" value="Genomic_DNA"/>
</dbReference>
<evidence type="ECO:0000256" key="6">
    <source>
        <dbReference type="ARBA" id="ARBA00023136"/>
    </source>
</evidence>
<reference evidence="7 8" key="1">
    <citation type="submission" date="2022-12" db="EMBL/GenBank/DDBJ databases">
        <title>Microbacterium terricola strain KV-448 chromosome, complete genome.</title>
        <authorList>
            <person name="Oshima T."/>
            <person name="Moriya T."/>
            <person name="Bessho Y."/>
        </authorList>
    </citation>
    <scope>NUCLEOTIDE SEQUENCE [LARGE SCALE GENOMIC DNA]</scope>
    <source>
        <strain evidence="7 8">KV-448</strain>
    </source>
</reference>
<gene>
    <name evidence="7" type="ORF">Microterr_07020</name>
</gene>
<dbReference type="Gene3D" id="3.40.50.12580">
    <property type="match status" value="1"/>
</dbReference>
<dbReference type="InterPro" id="IPR051612">
    <property type="entry name" value="Teichoic_Acid_Biosynth"/>
</dbReference>
<keyword evidence="3" id="KW-1003">Cell membrane</keyword>
<name>A0ABM8DWR3_9MICO</name>
<dbReference type="InterPro" id="IPR007554">
    <property type="entry name" value="Glycerophosphate_synth"/>
</dbReference>
<organism evidence="7 8">
    <name type="scientific">Microbacterium terricola</name>
    <dbReference type="NCBI Taxonomy" id="344163"/>
    <lineage>
        <taxon>Bacteria</taxon>
        <taxon>Bacillati</taxon>
        <taxon>Actinomycetota</taxon>
        <taxon>Actinomycetes</taxon>
        <taxon>Micrococcales</taxon>
        <taxon>Microbacteriaceae</taxon>
        <taxon>Microbacterium</taxon>
    </lineage>
</organism>
<dbReference type="Pfam" id="PF04464">
    <property type="entry name" value="Glyphos_transf"/>
    <property type="match status" value="1"/>
</dbReference>
<evidence type="ECO:0000256" key="5">
    <source>
        <dbReference type="ARBA" id="ARBA00022944"/>
    </source>
</evidence>
<evidence type="ECO:0000313" key="8">
    <source>
        <dbReference type="Proteomes" id="UP001317779"/>
    </source>
</evidence>
<keyword evidence="5" id="KW-0777">Teichoic acid biosynthesis</keyword>
<evidence type="ECO:0000256" key="3">
    <source>
        <dbReference type="ARBA" id="ARBA00022475"/>
    </source>
</evidence>
<protein>
    <recommendedName>
        <fullName evidence="9">CDP-glycerol glycerophosphotransferase</fullName>
    </recommendedName>
</protein>
<dbReference type="InterPro" id="IPR043149">
    <property type="entry name" value="TagF_N"/>
</dbReference>